<dbReference type="GO" id="GO:0030154">
    <property type="term" value="P:cell differentiation"/>
    <property type="evidence" value="ECO:0007669"/>
    <property type="project" value="UniProtKB-KW"/>
</dbReference>
<evidence type="ECO:0000256" key="6">
    <source>
        <dbReference type="ARBA" id="ARBA00023242"/>
    </source>
</evidence>
<proteinExistence type="predicted"/>
<dbReference type="GO" id="GO:0000978">
    <property type="term" value="F:RNA polymerase II cis-regulatory region sequence-specific DNA binding"/>
    <property type="evidence" value="ECO:0007669"/>
    <property type="project" value="TreeGrafter"/>
</dbReference>
<reference evidence="9" key="1">
    <citation type="journal article" date="2021" name="Sci. Adv.">
        <title>The American lobster genome reveals insights on longevity, neural, and immune adaptations.</title>
        <authorList>
            <person name="Polinski J.M."/>
            <person name="Zimin A.V."/>
            <person name="Clark K.F."/>
            <person name="Kohn A.B."/>
            <person name="Sadowski N."/>
            <person name="Timp W."/>
            <person name="Ptitsyn A."/>
            <person name="Khanna P."/>
            <person name="Romanova D.Y."/>
            <person name="Williams P."/>
            <person name="Greenwood S.J."/>
            <person name="Moroz L.L."/>
            <person name="Walt D.R."/>
            <person name="Bodnar A.G."/>
        </authorList>
    </citation>
    <scope>NUCLEOTIDE SEQUENCE</scope>
    <source>
        <strain evidence="9">GMGI-L3</strain>
    </source>
</reference>
<dbReference type="GO" id="GO:0046983">
    <property type="term" value="F:protein dimerization activity"/>
    <property type="evidence" value="ECO:0007669"/>
    <property type="project" value="InterPro"/>
</dbReference>
<dbReference type="AlphaFoldDB" id="A0A8J5K041"/>
<keyword evidence="5" id="KW-0804">Transcription</keyword>
<feature type="region of interest" description="Disordered" evidence="7">
    <location>
        <begin position="129"/>
        <end position="159"/>
    </location>
</feature>
<protein>
    <submittedName>
        <fullName evidence="9">Helix-loop-helix protein 1-like</fullName>
    </submittedName>
</protein>
<dbReference type="Proteomes" id="UP000747542">
    <property type="component" value="Unassembled WGS sequence"/>
</dbReference>
<dbReference type="EMBL" id="JAHLQT010024908">
    <property type="protein sequence ID" value="KAG7164879.1"/>
    <property type="molecule type" value="Genomic_DNA"/>
</dbReference>
<evidence type="ECO:0000256" key="7">
    <source>
        <dbReference type="SAM" id="MobiDB-lite"/>
    </source>
</evidence>
<keyword evidence="3" id="KW-0805">Transcription regulation</keyword>
<keyword evidence="2" id="KW-0221">Differentiation</keyword>
<dbReference type="InterPro" id="IPR036638">
    <property type="entry name" value="HLH_DNA-bd_sf"/>
</dbReference>
<dbReference type="GO" id="GO:0007399">
    <property type="term" value="P:nervous system development"/>
    <property type="evidence" value="ECO:0007669"/>
    <property type="project" value="UniProtKB-ARBA"/>
</dbReference>
<feature type="non-terminal residue" evidence="9">
    <location>
        <position position="1"/>
    </location>
</feature>
<evidence type="ECO:0000259" key="8">
    <source>
        <dbReference type="PROSITE" id="PS50888"/>
    </source>
</evidence>
<feature type="compositionally biased region" description="Basic and acidic residues" evidence="7">
    <location>
        <begin position="129"/>
        <end position="154"/>
    </location>
</feature>
<sequence>ETPTPSNSKDTRSESVFLVFPKTPDIWSIEGMSWELDMDFPLAGHYTACSYMTSGDPRLLAPPELRVAALHAAPRPDLQVKHELSRSELSRCLDYRPTPDYTSRPDLRADLLPVELRADLVRRDLRTDLRTHEGSAGHREDTRGHLKHDNRPSDIENDPTFVLADSNAATSKRSRRRRRATLKYRTAHASRERLRVEAFNVAFAELRKLLPTLPPDKKLSKIEILRLAICYIAYLNHVLDVTNRQGNADQINYCKLQNTSQIYFEKISHGTKIILQILNNKSDMGKE</sequence>
<dbReference type="PANTHER" id="PTHR13864:SF10">
    <property type="entry name" value="HELIX-LOOP-HELIX PROTEIN 2"/>
    <property type="match status" value="1"/>
</dbReference>
<dbReference type="GO" id="GO:0045944">
    <property type="term" value="P:positive regulation of transcription by RNA polymerase II"/>
    <property type="evidence" value="ECO:0007669"/>
    <property type="project" value="UniProtKB-ARBA"/>
</dbReference>
<evidence type="ECO:0000256" key="2">
    <source>
        <dbReference type="ARBA" id="ARBA00022782"/>
    </source>
</evidence>
<dbReference type="Gene3D" id="4.10.280.10">
    <property type="entry name" value="Helix-loop-helix DNA-binding domain"/>
    <property type="match status" value="1"/>
</dbReference>
<keyword evidence="1" id="KW-0217">Developmental protein</keyword>
<dbReference type="PROSITE" id="PS50888">
    <property type="entry name" value="BHLH"/>
    <property type="match status" value="1"/>
</dbReference>
<feature type="non-terminal residue" evidence="9">
    <location>
        <position position="287"/>
    </location>
</feature>
<dbReference type="InterPro" id="IPR011598">
    <property type="entry name" value="bHLH_dom"/>
</dbReference>
<dbReference type="SUPFAM" id="SSF47459">
    <property type="entry name" value="HLH, helix-loop-helix DNA-binding domain"/>
    <property type="match status" value="1"/>
</dbReference>
<dbReference type="GO" id="GO:0000981">
    <property type="term" value="F:DNA-binding transcription factor activity, RNA polymerase II-specific"/>
    <property type="evidence" value="ECO:0007669"/>
    <property type="project" value="InterPro"/>
</dbReference>
<evidence type="ECO:0000256" key="4">
    <source>
        <dbReference type="ARBA" id="ARBA00023125"/>
    </source>
</evidence>
<dbReference type="Pfam" id="PF00010">
    <property type="entry name" value="HLH"/>
    <property type="match status" value="1"/>
</dbReference>
<keyword evidence="6" id="KW-0539">Nucleus</keyword>
<evidence type="ECO:0000256" key="3">
    <source>
        <dbReference type="ARBA" id="ARBA00023015"/>
    </source>
</evidence>
<evidence type="ECO:0000256" key="1">
    <source>
        <dbReference type="ARBA" id="ARBA00022473"/>
    </source>
</evidence>
<keyword evidence="4" id="KW-0238">DNA-binding</keyword>
<dbReference type="SMART" id="SM00353">
    <property type="entry name" value="HLH"/>
    <property type="match status" value="1"/>
</dbReference>
<accession>A0A8J5K041</accession>
<dbReference type="InterPro" id="IPR040238">
    <property type="entry name" value="TAL-like"/>
</dbReference>
<dbReference type="PANTHER" id="PTHR13864">
    <property type="entry name" value="T-CELL ACUTE LYMPHOCYTIC LEUKEMIA/STEM CELL LEUKEMIA-RELATED"/>
    <property type="match status" value="1"/>
</dbReference>
<evidence type="ECO:0000313" key="10">
    <source>
        <dbReference type="Proteomes" id="UP000747542"/>
    </source>
</evidence>
<keyword evidence="10" id="KW-1185">Reference proteome</keyword>
<evidence type="ECO:0000256" key="5">
    <source>
        <dbReference type="ARBA" id="ARBA00023163"/>
    </source>
</evidence>
<dbReference type="CDD" id="cd19701">
    <property type="entry name" value="bHLH_TS_HEN1"/>
    <property type="match status" value="1"/>
</dbReference>
<dbReference type="FunFam" id="4.10.280.10:FF:000027">
    <property type="entry name" value="Nescient helix-loop-helix 1"/>
    <property type="match status" value="1"/>
</dbReference>
<organism evidence="9 10">
    <name type="scientific">Homarus americanus</name>
    <name type="common">American lobster</name>
    <dbReference type="NCBI Taxonomy" id="6706"/>
    <lineage>
        <taxon>Eukaryota</taxon>
        <taxon>Metazoa</taxon>
        <taxon>Ecdysozoa</taxon>
        <taxon>Arthropoda</taxon>
        <taxon>Crustacea</taxon>
        <taxon>Multicrustacea</taxon>
        <taxon>Malacostraca</taxon>
        <taxon>Eumalacostraca</taxon>
        <taxon>Eucarida</taxon>
        <taxon>Decapoda</taxon>
        <taxon>Pleocyemata</taxon>
        <taxon>Astacidea</taxon>
        <taxon>Nephropoidea</taxon>
        <taxon>Nephropidae</taxon>
        <taxon>Homarus</taxon>
    </lineage>
</organism>
<gene>
    <name evidence="9" type="primary">Nhlh1-L</name>
    <name evidence="9" type="ORF">Hamer_G017279</name>
</gene>
<evidence type="ECO:0000313" key="9">
    <source>
        <dbReference type="EMBL" id="KAG7164879.1"/>
    </source>
</evidence>
<feature type="domain" description="BHLH" evidence="8">
    <location>
        <begin position="183"/>
        <end position="235"/>
    </location>
</feature>
<comment type="caution">
    <text evidence="9">The sequence shown here is derived from an EMBL/GenBank/DDBJ whole genome shotgun (WGS) entry which is preliminary data.</text>
</comment>
<name>A0A8J5K041_HOMAM</name>